<evidence type="ECO:0000256" key="2">
    <source>
        <dbReference type="SAM" id="Phobius"/>
    </source>
</evidence>
<proteinExistence type="predicted"/>
<keyword evidence="2" id="KW-0472">Membrane</keyword>
<organism evidence="4 5">
    <name type="scientific">Novosphingobium ovatum</name>
    <dbReference type="NCBI Taxonomy" id="1908523"/>
    <lineage>
        <taxon>Bacteria</taxon>
        <taxon>Pseudomonadati</taxon>
        <taxon>Pseudomonadota</taxon>
        <taxon>Alphaproteobacteria</taxon>
        <taxon>Sphingomonadales</taxon>
        <taxon>Sphingomonadaceae</taxon>
        <taxon>Novosphingobium</taxon>
    </lineage>
</organism>
<dbReference type="InterPro" id="IPR027417">
    <property type="entry name" value="P-loop_NTPase"/>
</dbReference>
<comment type="caution">
    <text evidence="4">The sequence shown here is derived from an EMBL/GenBank/DDBJ whole genome shotgun (WGS) entry which is preliminary data.</text>
</comment>
<dbReference type="EMBL" id="JAAAPO010000001">
    <property type="protein sequence ID" value="NBC35463.1"/>
    <property type="molecule type" value="Genomic_DNA"/>
</dbReference>
<feature type="region of interest" description="Disordered" evidence="1">
    <location>
        <begin position="1"/>
        <end position="27"/>
    </location>
</feature>
<feature type="domain" description="G" evidence="3">
    <location>
        <begin position="58"/>
        <end position="182"/>
    </location>
</feature>
<dbReference type="Proteomes" id="UP000753724">
    <property type="component" value="Unassembled WGS sequence"/>
</dbReference>
<evidence type="ECO:0000256" key="1">
    <source>
        <dbReference type="SAM" id="MobiDB-lite"/>
    </source>
</evidence>
<accession>A0ABW9XAA0</accession>
<keyword evidence="5" id="KW-1185">Reference proteome</keyword>
<dbReference type="RefSeq" id="WP_161716731.1">
    <property type="nucleotide sequence ID" value="NZ_JAAAPO010000001.1"/>
</dbReference>
<keyword evidence="2" id="KW-0812">Transmembrane</keyword>
<feature type="transmembrane region" description="Helical" evidence="2">
    <location>
        <begin position="449"/>
        <end position="482"/>
    </location>
</feature>
<feature type="compositionally biased region" description="Polar residues" evidence="1">
    <location>
        <begin position="1"/>
        <end position="18"/>
    </location>
</feature>
<gene>
    <name evidence="4" type="ORF">GTZ99_02705</name>
</gene>
<name>A0ABW9XAA0_9SPHN</name>
<evidence type="ECO:0000313" key="5">
    <source>
        <dbReference type="Proteomes" id="UP000753724"/>
    </source>
</evidence>
<sequence length="586" mass="64941">MFRFDQSVQDTSSSATNGSEDDFGPQVAANRLVSESKQRLDEKLKEIWQSLDWKEPNIAFYGETNAGKSTLIEALRALFDAAEENQGDSIGNGLPDYTRKATSYPCEYDGARFNLIDVPGIEGKETEVIAEIEHAINNAHAVFYVTADARPPQGGDEHREGTLEKIKRQLKPQAKVWAIYNKKIKNPRAINSALINHGEEESLSKGPHSLDGKMREVLGEHYQCHIAVSALPGFFALANSLPTNSDFISQREKFVTMIGIEKLLECSSVEKLGKLLRQNVPSQDDIINANIKKLAPPIEEAISLLDQEAEKQFAVPVRELSNQLDKLGPELELIADDASKGMNRLTDELTNGCVKRVREKMLEAIKSGLGGDQELKIKLEQILEEEKARLPDTVNARVSGIVKRTYQSCKEALYLVEKHLKDAHAFESPSFASSFLHAVNVDTSSGINWGGLLGVAGGIAITLLTGGTFGAIAAITTAFSFVRSVWNFFSRDYMKDQQRQSLNKNLDSIKPNIQRNIVEALKTMEDNLRANVLGLMNPLRSVEEELQNADRSVRRASHELKCLISDNARICWYVEGVLSPGLETAM</sequence>
<dbReference type="SUPFAM" id="SSF52540">
    <property type="entry name" value="P-loop containing nucleoside triphosphate hydrolases"/>
    <property type="match status" value="1"/>
</dbReference>
<evidence type="ECO:0000313" key="4">
    <source>
        <dbReference type="EMBL" id="NBC35463.1"/>
    </source>
</evidence>
<dbReference type="Pfam" id="PF01926">
    <property type="entry name" value="MMR_HSR1"/>
    <property type="match status" value="1"/>
</dbReference>
<evidence type="ECO:0000259" key="3">
    <source>
        <dbReference type="Pfam" id="PF01926"/>
    </source>
</evidence>
<dbReference type="InterPro" id="IPR006073">
    <property type="entry name" value="GTP-bd"/>
</dbReference>
<reference evidence="5" key="1">
    <citation type="submission" date="2020-01" db="EMBL/GenBank/DDBJ databases">
        <title>Sphingomonas sp. strain CSW-10.</title>
        <authorList>
            <person name="Chen W.-M."/>
        </authorList>
    </citation>
    <scope>NUCLEOTIDE SEQUENCE [LARGE SCALE GENOMIC DNA]</scope>
    <source>
        <strain evidence="5">FSY-8</strain>
    </source>
</reference>
<protein>
    <recommendedName>
        <fullName evidence="3">G domain-containing protein</fullName>
    </recommendedName>
</protein>
<dbReference type="Gene3D" id="3.40.50.300">
    <property type="entry name" value="P-loop containing nucleotide triphosphate hydrolases"/>
    <property type="match status" value="1"/>
</dbReference>
<dbReference type="CDD" id="cd00882">
    <property type="entry name" value="Ras_like_GTPase"/>
    <property type="match status" value="1"/>
</dbReference>
<keyword evidence="2" id="KW-1133">Transmembrane helix</keyword>